<comment type="caution">
    <text evidence="1">The sequence shown here is derived from an EMBL/GenBank/DDBJ whole genome shotgun (WGS) entry which is preliminary data.</text>
</comment>
<organism evidence="1 2">
    <name type="scientific">Pseudoalteromonas amylolytica</name>
    <dbReference type="NCBI Taxonomy" id="1859457"/>
    <lineage>
        <taxon>Bacteria</taxon>
        <taxon>Pseudomonadati</taxon>
        <taxon>Pseudomonadota</taxon>
        <taxon>Gammaproteobacteria</taxon>
        <taxon>Alteromonadales</taxon>
        <taxon>Pseudoalteromonadaceae</taxon>
        <taxon>Pseudoalteromonas</taxon>
    </lineage>
</organism>
<dbReference type="AlphaFoldDB" id="A0A1S1N3I9"/>
<accession>A0A1S1N3I9</accession>
<dbReference type="Pfam" id="PF20090">
    <property type="entry name" value="DUF6482"/>
    <property type="match status" value="1"/>
</dbReference>
<gene>
    <name evidence="1" type="ORF">BET10_02455</name>
</gene>
<proteinExistence type="predicted"/>
<evidence type="ECO:0000313" key="2">
    <source>
        <dbReference type="Proteomes" id="UP000179786"/>
    </source>
</evidence>
<protein>
    <submittedName>
        <fullName evidence="1">Uncharacterized protein</fullName>
    </submittedName>
</protein>
<dbReference type="InterPro" id="IPR045508">
    <property type="entry name" value="DUF6482"/>
</dbReference>
<dbReference type="EMBL" id="MKJU01000004">
    <property type="protein sequence ID" value="OHU93186.1"/>
    <property type="molecule type" value="Genomic_DNA"/>
</dbReference>
<dbReference type="RefSeq" id="WP_070982891.1">
    <property type="nucleotide sequence ID" value="NZ_MKJU01000004.1"/>
</dbReference>
<evidence type="ECO:0000313" key="1">
    <source>
        <dbReference type="EMBL" id="OHU93186.1"/>
    </source>
</evidence>
<sequence length="98" mass="10767">MLESELKTQLSQFKLDPVILSYADANHYLAGGVDIKGNYHLLTNKHGETQTFNSLREAEVALASLGVTAAIFEMQSAYDEMVASDTASTVRTKLHLVH</sequence>
<dbReference type="STRING" id="1859457.BET10_02455"/>
<dbReference type="OrthoDB" id="6266681at2"/>
<reference evidence="1 2" key="1">
    <citation type="submission" date="2016-09" db="EMBL/GenBank/DDBJ databases">
        <title>Pseudoalteromonas amylolytica sp. nov., isolated from the surface seawater.</title>
        <authorList>
            <person name="Wu Y.-H."/>
            <person name="Cheng H."/>
            <person name="Jin X.-B."/>
            <person name="Wang C.-S."/>
            <person name="Xu X.-W."/>
        </authorList>
    </citation>
    <scope>NUCLEOTIDE SEQUENCE [LARGE SCALE GENOMIC DNA]</scope>
    <source>
        <strain evidence="1 2">JW1</strain>
    </source>
</reference>
<name>A0A1S1N3I9_9GAMM</name>
<dbReference type="Proteomes" id="UP000179786">
    <property type="component" value="Unassembled WGS sequence"/>
</dbReference>
<keyword evidence="2" id="KW-1185">Reference proteome</keyword>